<comment type="caution">
    <text evidence="2">The sequence shown here is derived from an EMBL/GenBank/DDBJ whole genome shotgun (WGS) entry which is preliminary data.</text>
</comment>
<dbReference type="EMBL" id="JBHLZF010000002">
    <property type="protein sequence ID" value="MFB9897372.1"/>
    <property type="molecule type" value="Genomic_DNA"/>
</dbReference>
<accession>A0ABV5ZJ29</accession>
<reference evidence="2 3" key="1">
    <citation type="submission" date="2024-09" db="EMBL/GenBank/DDBJ databases">
        <authorList>
            <person name="Sun Q."/>
            <person name="Mori K."/>
        </authorList>
    </citation>
    <scope>NUCLEOTIDE SEQUENCE [LARGE SCALE GENOMIC DNA]</scope>
    <source>
        <strain evidence="2 3">ATCC 51272</strain>
    </source>
</reference>
<dbReference type="SUPFAM" id="SSF142433">
    <property type="entry name" value="CinA-like"/>
    <property type="match status" value="1"/>
</dbReference>
<dbReference type="InterPro" id="IPR036653">
    <property type="entry name" value="CinA-like_C"/>
</dbReference>
<dbReference type="InterPro" id="IPR008136">
    <property type="entry name" value="CinA_C"/>
</dbReference>
<protein>
    <submittedName>
        <fullName evidence="2">CinA family protein</fullName>
    </submittedName>
</protein>
<name>A0ABV5ZJ29_9BACT</name>
<feature type="domain" description="CinA C-terminal" evidence="1">
    <location>
        <begin position="8"/>
        <end position="158"/>
    </location>
</feature>
<dbReference type="Gene3D" id="3.90.950.20">
    <property type="entry name" value="CinA-like"/>
    <property type="match status" value="1"/>
</dbReference>
<evidence type="ECO:0000259" key="1">
    <source>
        <dbReference type="Pfam" id="PF02464"/>
    </source>
</evidence>
<dbReference type="RefSeq" id="WP_027952774.1">
    <property type="nucleotide sequence ID" value="NZ_JADU01000033.1"/>
</dbReference>
<organism evidence="2 3">
    <name type="scientific">Hallella seregens ATCC 51272</name>
    <dbReference type="NCBI Taxonomy" id="1336250"/>
    <lineage>
        <taxon>Bacteria</taxon>
        <taxon>Pseudomonadati</taxon>
        <taxon>Bacteroidota</taxon>
        <taxon>Bacteroidia</taxon>
        <taxon>Bacteroidales</taxon>
        <taxon>Prevotellaceae</taxon>
        <taxon>Hallella</taxon>
    </lineage>
</organism>
<dbReference type="Proteomes" id="UP001589688">
    <property type="component" value="Unassembled WGS sequence"/>
</dbReference>
<proteinExistence type="predicted"/>
<dbReference type="NCBIfam" id="TIGR00199">
    <property type="entry name" value="PncC_domain"/>
    <property type="match status" value="1"/>
</dbReference>
<evidence type="ECO:0000313" key="3">
    <source>
        <dbReference type="Proteomes" id="UP001589688"/>
    </source>
</evidence>
<sequence length="171" mass="18467">MEFESKMLSRGIQEILYDNDLTLGTAESCTGGRIAEAIISVPGASQYFKGGIICYTNEVKENLLHVSHQVLEEQTAVCEEVARQMVLGACDALNCKYAISATGVAGPTGGTAEIPVGTIWIGYGSKDDVRTLKLTEDFGRDINLAIATNKALRLFLEYLKEKGVGKAKTEE</sequence>
<evidence type="ECO:0000313" key="2">
    <source>
        <dbReference type="EMBL" id="MFB9897372.1"/>
    </source>
</evidence>
<keyword evidence="3" id="KW-1185">Reference proteome</keyword>
<dbReference type="Pfam" id="PF02464">
    <property type="entry name" value="CinA"/>
    <property type="match status" value="1"/>
</dbReference>
<gene>
    <name evidence="2" type="ORF">ACFFK8_06045</name>
</gene>